<organism evidence="6 7">
    <name type="scientific">Phytophthora boehmeriae</name>
    <dbReference type="NCBI Taxonomy" id="109152"/>
    <lineage>
        <taxon>Eukaryota</taxon>
        <taxon>Sar</taxon>
        <taxon>Stramenopiles</taxon>
        <taxon>Oomycota</taxon>
        <taxon>Peronosporomycetes</taxon>
        <taxon>Peronosporales</taxon>
        <taxon>Peronosporaceae</taxon>
        <taxon>Phytophthora</taxon>
    </lineage>
</organism>
<dbReference type="EMBL" id="JAGDFL010000341">
    <property type="protein sequence ID" value="KAG7392226.1"/>
    <property type="molecule type" value="Genomic_DNA"/>
</dbReference>
<dbReference type="GO" id="GO:0005576">
    <property type="term" value="C:extracellular region"/>
    <property type="evidence" value="ECO:0007669"/>
    <property type="project" value="UniProtKB-SubCell"/>
</dbReference>
<feature type="signal peptide" evidence="5">
    <location>
        <begin position="1"/>
        <end position="21"/>
    </location>
</feature>
<feature type="chain" id="PRO_5035964197" description="RxLR effector protein" evidence="5">
    <location>
        <begin position="22"/>
        <end position="140"/>
    </location>
</feature>
<protein>
    <recommendedName>
        <fullName evidence="5">RxLR effector protein</fullName>
    </recommendedName>
</protein>
<dbReference type="Proteomes" id="UP000693981">
    <property type="component" value="Unassembled WGS sequence"/>
</dbReference>
<keyword evidence="7" id="KW-1185">Reference proteome</keyword>
<dbReference type="InterPro" id="IPR031825">
    <property type="entry name" value="RXLR"/>
</dbReference>
<name>A0A8T1WFR2_9STRA</name>
<accession>A0A8T1WFR2</accession>
<keyword evidence="4 5" id="KW-0732">Signal</keyword>
<comment type="domain">
    <text evidence="5">The RxLR-dEER motif acts to carry the protein into the host cell cytoplasm through binding to cell surface phosphatidylinositol-3-phosphate.</text>
</comment>
<reference evidence="6" key="1">
    <citation type="submission" date="2021-02" db="EMBL/GenBank/DDBJ databases">
        <authorList>
            <person name="Palmer J.M."/>
        </authorList>
    </citation>
    <scope>NUCLEOTIDE SEQUENCE</scope>
    <source>
        <strain evidence="6">SCRP23</strain>
    </source>
</reference>
<evidence type="ECO:0000313" key="6">
    <source>
        <dbReference type="EMBL" id="KAG7392226.1"/>
    </source>
</evidence>
<evidence type="ECO:0000256" key="5">
    <source>
        <dbReference type="RuleBase" id="RU367124"/>
    </source>
</evidence>
<comment type="similarity">
    <text evidence="2 5">Belongs to the RxLR effector family.</text>
</comment>
<evidence type="ECO:0000256" key="3">
    <source>
        <dbReference type="ARBA" id="ARBA00022525"/>
    </source>
</evidence>
<dbReference type="Pfam" id="PF16810">
    <property type="entry name" value="RXLR"/>
    <property type="match status" value="1"/>
</dbReference>
<proteinExistence type="inferred from homology"/>
<sequence>MRLNYFFLVVLVVLLSATASADPSQAKIIKVGNLPRLLAAEHGADNNNKLRRGEDDEERAISIGGLGKALSKATSKIKNSKLVSKVRYEIWLKKGETPKTMFKKLGMSGLTPAQQSNHPNFKHYLAFSALWREKKAFGGR</sequence>
<dbReference type="AlphaFoldDB" id="A0A8T1WFR2"/>
<evidence type="ECO:0000313" key="7">
    <source>
        <dbReference type="Proteomes" id="UP000693981"/>
    </source>
</evidence>
<gene>
    <name evidence="6" type="ORF">PHYBOEH_006447</name>
</gene>
<evidence type="ECO:0000256" key="2">
    <source>
        <dbReference type="ARBA" id="ARBA00010400"/>
    </source>
</evidence>
<comment type="subcellular location">
    <subcellularLocation>
        <location evidence="1 5">Secreted</location>
    </subcellularLocation>
</comment>
<comment type="caution">
    <text evidence="6">The sequence shown here is derived from an EMBL/GenBank/DDBJ whole genome shotgun (WGS) entry which is preliminary data.</text>
</comment>
<comment type="function">
    <text evidence="5">Effector that suppresses plant defense responses during pathogen infection.</text>
</comment>
<evidence type="ECO:0000256" key="1">
    <source>
        <dbReference type="ARBA" id="ARBA00004613"/>
    </source>
</evidence>
<evidence type="ECO:0000256" key="4">
    <source>
        <dbReference type="ARBA" id="ARBA00022729"/>
    </source>
</evidence>
<keyword evidence="3 5" id="KW-0964">Secreted</keyword>